<organism evidence="3 4">
    <name type="scientific">Goodea atripinnis</name>
    <dbReference type="NCBI Taxonomy" id="208336"/>
    <lineage>
        <taxon>Eukaryota</taxon>
        <taxon>Metazoa</taxon>
        <taxon>Chordata</taxon>
        <taxon>Craniata</taxon>
        <taxon>Vertebrata</taxon>
        <taxon>Euteleostomi</taxon>
        <taxon>Actinopterygii</taxon>
        <taxon>Neopterygii</taxon>
        <taxon>Teleostei</taxon>
        <taxon>Neoteleostei</taxon>
        <taxon>Acanthomorphata</taxon>
        <taxon>Ovalentaria</taxon>
        <taxon>Atherinomorphae</taxon>
        <taxon>Cyprinodontiformes</taxon>
        <taxon>Goodeidae</taxon>
        <taxon>Goodea</taxon>
    </lineage>
</organism>
<feature type="non-terminal residue" evidence="3">
    <location>
        <position position="1"/>
    </location>
</feature>
<accession>A0ABV0MSY2</accession>
<evidence type="ECO:0000313" key="4">
    <source>
        <dbReference type="Proteomes" id="UP001476798"/>
    </source>
</evidence>
<dbReference type="EMBL" id="JAHRIO010011425">
    <property type="protein sequence ID" value="MEQ2162213.1"/>
    <property type="molecule type" value="Genomic_DNA"/>
</dbReference>
<dbReference type="CDD" id="cd11304">
    <property type="entry name" value="Cadherin_repeat"/>
    <property type="match status" value="1"/>
</dbReference>
<gene>
    <name evidence="3" type="ORF">GOODEAATRI_017514</name>
</gene>
<reference evidence="3 4" key="1">
    <citation type="submission" date="2021-06" db="EMBL/GenBank/DDBJ databases">
        <authorList>
            <person name="Palmer J.M."/>
        </authorList>
    </citation>
    <scope>NUCLEOTIDE SEQUENCE [LARGE SCALE GENOMIC DNA]</scope>
    <source>
        <strain evidence="3 4">GA_2019</strain>
        <tissue evidence="3">Muscle</tissue>
    </source>
</reference>
<dbReference type="Proteomes" id="UP001476798">
    <property type="component" value="Unassembled WGS sequence"/>
</dbReference>
<keyword evidence="4" id="KW-1185">Reference proteome</keyword>
<keyword evidence="2" id="KW-0472">Membrane</keyword>
<evidence type="ECO:0000256" key="2">
    <source>
        <dbReference type="ARBA" id="ARBA00023136"/>
    </source>
</evidence>
<proteinExistence type="predicted"/>
<comment type="caution">
    <text evidence="3">The sequence shown here is derived from an EMBL/GenBank/DDBJ whole genome shotgun (WGS) entry which is preliminary data.</text>
</comment>
<dbReference type="Gene3D" id="2.60.40.60">
    <property type="entry name" value="Cadherins"/>
    <property type="match status" value="1"/>
</dbReference>
<evidence type="ECO:0000313" key="3">
    <source>
        <dbReference type="EMBL" id="MEQ2162213.1"/>
    </source>
</evidence>
<comment type="subcellular location">
    <subcellularLocation>
        <location evidence="1">Membrane</location>
    </subcellularLocation>
</comment>
<dbReference type="SUPFAM" id="SSF49313">
    <property type="entry name" value="Cadherin-like"/>
    <property type="match status" value="1"/>
</dbReference>
<name>A0ABV0MSY2_9TELE</name>
<protein>
    <recommendedName>
        <fullName evidence="5">Cadherin domain-containing protein</fullName>
    </recommendedName>
</protein>
<sequence>EDAGPDTLVAIVHANDPDGDAVSYAITGGNEDSNFQLDNQKGGIKAKDTKKHACLISHYVIDGSQTQH</sequence>
<evidence type="ECO:0008006" key="5">
    <source>
        <dbReference type="Google" id="ProtNLM"/>
    </source>
</evidence>
<dbReference type="InterPro" id="IPR015919">
    <property type="entry name" value="Cadherin-like_sf"/>
</dbReference>
<evidence type="ECO:0000256" key="1">
    <source>
        <dbReference type="ARBA" id="ARBA00004370"/>
    </source>
</evidence>